<dbReference type="KEGG" id="afo:Afer_1406"/>
<reference evidence="2 3" key="1">
    <citation type="journal article" date="2009" name="Stand. Genomic Sci.">
        <title>Complete genome sequence of Acidimicrobium ferrooxidans type strain (ICP).</title>
        <authorList>
            <person name="Clum A."/>
            <person name="Nolan M."/>
            <person name="Lang E."/>
            <person name="Glavina Del Rio T."/>
            <person name="Tice H."/>
            <person name="Copeland A."/>
            <person name="Cheng J.F."/>
            <person name="Lucas S."/>
            <person name="Chen F."/>
            <person name="Bruce D."/>
            <person name="Goodwin L."/>
            <person name="Pitluck S."/>
            <person name="Ivanova N."/>
            <person name="Mavrommatis K."/>
            <person name="Mikhailova N."/>
            <person name="Pati A."/>
            <person name="Chen A."/>
            <person name="Palaniappan K."/>
            <person name="Goker M."/>
            <person name="Spring S."/>
            <person name="Land M."/>
            <person name="Hauser L."/>
            <person name="Chang Y.J."/>
            <person name="Jeffries C.C."/>
            <person name="Chain P."/>
            <person name="Bristow J."/>
            <person name="Eisen J.A."/>
            <person name="Markowitz V."/>
            <person name="Hugenholtz P."/>
            <person name="Kyrpides N.C."/>
            <person name="Klenk H.P."/>
            <person name="Lapidus A."/>
        </authorList>
    </citation>
    <scope>NUCLEOTIDE SEQUENCE [LARGE SCALE GENOMIC DNA]</scope>
    <source>
        <strain evidence="3">DSM 10331 / JCM 15462 / NBRC 103882 / ICP</strain>
    </source>
</reference>
<evidence type="ECO:0000313" key="3">
    <source>
        <dbReference type="Proteomes" id="UP000000771"/>
    </source>
</evidence>
<feature type="compositionally biased region" description="Polar residues" evidence="1">
    <location>
        <begin position="60"/>
        <end position="70"/>
    </location>
</feature>
<feature type="region of interest" description="Disordered" evidence="1">
    <location>
        <begin position="60"/>
        <end position="85"/>
    </location>
</feature>
<protein>
    <submittedName>
        <fullName evidence="2">Uncharacterized protein</fullName>
    </submittedName>
</protein>
<evidence type="ECO:0000256" key="1">
    <source>
        <dbReference type="SAM" id="MobiDB-lite"/>
    </source>
</evidence>
<proteinExistence type="predicted"/>
<dbReference type="RefSeq" id="WP_015798813.1">
    <property type="nucleotide sequence ID" value="NC_013124.1"/>
</dbReference>
<sequence length="85" mass="9096">MRHRPLARAATNPGPVACDDAWSWCCPLARRGDIDRTRSSVTAEALLVSMPRSCTIVVSNRSSTGVSQANARAGPVKGLDDETEE</sequence>
<dbReference type="Proteomes" id="UP000000771">
    <property type="component" value="Chromosome"/>
</dbReference>
<evidence type="ECO:0000313" key="2">
    <source>
        <dbReference type="EMBL" id="ACU54330.1"/>
    </source>
</evidence>
<dbReference type="HOGENOM" id="CLU_2505233_0_0_11"/>
<organism evidence="2 3">
    <name type="scientific">Acidimicrobium ferrooxidans (strain DSM 10331 / JCM 15462 / NBRC 103882 / ICP)</name>
    <dbReference type="NCBI Taxonomy" id="525909"/>
    <lineage>
        <taxon>Bacteria</taxon>
        <taxon>Bacillati</taxon>
        <taxon>Actinomycetota</taxon>
        <taxon>Acidimicrobiia</taxon>
        <taxon>Acidimicrobiales</taxon>
        <taxon>Acidimicrobiaceae</taxon>
        <taxon>Acidimicrobium</taxon>
    </lineage>
</organism>
<accession>C7M022</accession>
<gene>
    <name evidence="2" type="ordered locus">Afer_1406</name>
</gene>
<name>C7M022_ACIFD</name>
<keyword evidence="3" id="KW-1185">Reference proteome</keyword>
<dbReference type="AlphaFoldDB" id="C7M022"/>
<dbReference type="EMBL" id="CP001631">
    <property type="protein sequence ID" value="ACU54330.1"/>
    <property type="molecule type" value="Genomic_DNA"/>
</dbReference>